<feature type="compositionally biased region" description="Low complexity" evidence="5">
    <location>
        <begin position="341"/>
        <end position="351"/>
    </location>
</feature>
<dbReference type="Proteomes" id="UP000886523">
    <property type="component" value="Unassembled WGS sequence"/>
</dbReference>
<dbReference type="PANTHER" id="PTHR45658:SF18">
    <property type="entry name" value="PROTEIN GAT2"/>
    <property type="match status" value="1"/>
</dbReference>
<dbReference type="GO" id="GO:0008270">
    <property type="term" value="F:zinc ion binding"/>
    <property type="evidence" value="ECO:0007669"/>
    <property type="project" value="UniProtKB-KW"/>
</dbReference>
<dbReference type="PROSITE" id="PS50114">
    <property type="entry name" value="GATA_ZN_FINGER_2"/>
    <property type="match status" value="1"/>
</dbReference>
<dbReference type="SUPFAM" id="SSF57716">
    <property type="entry name" value="Glucocorticoid receptor-like (DNA-binding domain)"/>
    <property type="match status" value="1"/>
</dbReference>
<comment type="caution">
    <text evidence="7">The sequence shown here is derived from an EMBL/GenBank/DDBJ whole genome shotgun (WGS) entry which is preliminary data.</text>
</comment>
<feature type="region of interest" description="Disordered" evidence="5">
    <location>
        <begin position="579"/>
        <end position="611"/>
    </location>
</feature>
<dbReference type="Gene3D" id="3.30.50.10">
    <property type="entry name" value="Erythroid Transcription Factor GATA-1, subunit A"/>
    <property type="match status" value="1"/>
</dbReference>
<dbReference type="SMART" id="SM00401">
    <property type="entry name" value="ZnF_GATA"/>
    <property type="match status" value="1"/>
</dbReference>
<feature type="region of interest" description="Disordered" evidence="5">
    <location>
        <begin position="237"/>
        <end position="260"/>
    </location>
</feature>
<gene>
    <name evidence="7" type="ORF">BS47DRAFT_858055</name>
</gene>
<evidence type="ECO:0000256" key="3">
    <source>
        <dbReference type="ARBA" id="ARBA00022833"/>
    </source>
</evidence>
<keyword evidence="8" id="KW-1185">Reference proteome</keyword>
<dbReference type="AlphaFoldDB" id="A0A9P6AZG1"/>
<dbReference type="CDD" id="cd00202">
    <property type="entry name" value="ZnF_GATA"/>
    <property type="match status" value="1"/>
</dbReference>
<dbReference type="InterPro" id="IPR000679">
    <property type="entry name" value="Znf_GATA"/>
</dbReference>
<sequence>MHIPKLGETRCYWTLLNANLQFLFLDPVLTVHMKDQADYLIGRSLLEFVHPDERQAASVDLHDVVEKQALHGTVTRVKYMRASYLRVLLGASTRDSFPHAKEIGFNDEYLPCDIVINWVAENLVLCFLHAIIDLSPQDNDERHKSHWTNWCSTITLRKEDSTLLYSRLFKADSIAPPSSSGGTFNPHRITDSTSPTRVFQILANAPTRQILFSWPAENYYPADFARLAANVRIDSSAAPQSQNDYPDPGNGGSPLTQAKTSCTRRYKSLQSFQSNGLVREVESIFIPHGGVIFACHRVVSERQLSDLVLQSSLRGYSSYPSDAPPVPPSSLSHSFGVDSYPPSQSQRQRPSLSHAAEMSSMYSHPPLHSQYHPSNRGPFNLPANVSHDDSPLRSRVSYPQDADQIPRQWPQNQYNRFSPQSPYEMQDSALVHRFSSPLPTSHHPYTGARGQQREHQHAYLDPMFGPSQSGGRAPALHQPHPAFVSRESFRPPDDHGRDHDMRTGQGHSHLPLGSFSMSDGLDAANRLKTSSRPSGQPPTGVSQCAFCGTTSSPEWRKGTTGIKNLCNACGLRYARTKQKEEGYVPSRRRPNPNGTHSHVQTDGAPRLLRTR</sequence>
<reference evidence="7" key="1">
    <citation type="journal article" date="2020" name="Nat. Commun.">
        <title>Large-scale genome sequencing of mycorrhizal fungi provides insights into the early evolution of symbiotic traits.</title>
        <authorList>
            <person name="Miyauchi S."/>
            <person name="Kiss E."/>
            <person name="Kuo A."/>
            <person name="Drula E."/>
            <person name="Kohler A."/>
            <person name="Sanchez-Garcia M."/>
            <person name="Morin E."/>
            <person name="Andreopoulos B."/>
            <person name="Barry K.W."/>
            <person name="Bonito G."/>
            <person name="Buee M."/>
            <person name="Carver A."/>
            <person name="Chen C."/>
            <person name="Cichocki N."/>
            <person name="Clum A."/>
            <person name="Culley D."/>
            <person name="Crous P.W."/>
            <person name="Fauchery L."/>
            <person name="Girlanda M."/>
            <person name="Hayes R.D."/>
            <person name="Keri Z."/>
            <person name="LaButti K."/>
            <person name="Lipzen A."/>
            <person name="Lombard V."/>
            <person name="Magnuson J."/>
            <person name="Maillard F."/>
            <person name="Murat C."/>
            <person name="Nolan M."/>
            <person name="Ohm R.A."/>
            <person name="Pangilinan J."/>
            <person name="Pereira M.F."/>
            <person name="Perotto S."/>
            <person name="Peter M."/>
            <person name="Pfister S."/>
            <person name="Riley R."/>
            <person name="Sitrit Y."/>
            <person name="Stielow J.B."/>
            <person name="Szollosi G."/>
            <person name="Zifcakova L."/>
            <person name="Stursova M."/>
            <person name="Spatafora J.W."/>
            <person name="Tedersoo L."/>
            <person name="Vaario L.M."/>
            <person name="Yamada A."/>
            <person name="Yan M."/>
            <person name="Wang P."/>
            <person name="Xu J."/>
            <person name="Bruns T."/>
            <person name="Baldrian P."/>
            <person name="Vilgalys R."/>
            <person name="Dunand C."/>
            <person name="Henrissat B."/>
            <person name="Grigoriev I.V."/>
            <person name="Hibbett D."/>
            <person name="Nagy L.G."/>
            <person name="Martin F.M."/>
        </authorList>
    </citation>
    <scope>NUCLEOTIDE SEQUENCE</scope>
    <source>
        <strain evidence="7">UP504</strain>
    </source>
</reference>
<protein>
    <recommendedName>
        <fullName evidence="6">GATA-type domain-containing protein</fullName>
    </recommendedName>
</protein>
<organism evidence="7 8">
    <name type="scientific">Hydnum rufescens UP504</name>
    <dbReference type="NCBI Taxonomy" id="1448309"/>
    <lineage>
        <taxon>Eukaryota</taxon>
        <taxon>Fungi</taxon>
        <taxon>Dikarya</taxon>
        <taxon>Basidiomycota</taxon>
        <taxon>Agaricomycotina</taxon>
        <taxon>Agaricomycetes</taxon>
        <taxon>Cantharellales</taxon>
        <taxon>Hydnaceae</taxon>
        <taxon>Hydnum</taxon>
    </lineage>
</organism>
<name>A0A9P6AZG1_9AGAM</name>
<feature type="region of interest" description="Disordered" evidence="5">
    <location>
        <begin position="485"/>
        <end position="520"/>
    </location>
</feature>
<accession>A0A9P6AZG1</accession>
<dbReference type="GO" id="GO:0043565">
    <property type="term" value="F:sequence-specific DNA binding"/>
    <property type="evidence" value="ECO:0007669"/>
    <property type="project" value="InterPro"/>
</dbReference>
<evidence type="ECO:0000256" key="2">
    <source>
        <dbReference type="ARBA" id="ARBA00022771"/>
    </source>
</evidence>
<evidence type="ECO:0000256" key="5">
    <source>
        <dbReference type="SAM" id="MobiDB-lite"/>
    </source>
</evidence>
<evidence type="ECO:0000256" key="4">
    <source>
        <dbReference type="PROSITE-ProRule" id="PRU00094"/>
    </source>
</evidence>
<feature type="domain" description="GATA-type" evidence="6">
    <location>
        <begin position="538"/>
        <end position="573"/>
    </location>
</feature>
<dbReference type="OrthoDB" id="2162994at2759"/>
<evidence type="ECO:0000313" key="8">
    <source>
        <dbReference type="Proteomes" id="UP000886523"/>
    </source>
</evidence>
<feature type="region of interest" description="Disordered" evidence="5">
    <location>
        <begin position="318"/>
        <end position="395"/>
    </location>
</feature>
<dbReference type="GO" id="GO:0006355">
    <property type="term" value="P:regulation of DNA-templated transcription"/>
    <property type="evidence" value="ECO:0007669"/>
    <property type="project" value="InterPro"/>
</dbReference>
<evidence type="ECO:0000256" key="1">
    <source>
        <dbReference type="ARBA" id="ARBA00022723"/>
    </source>
</evidence>
<feature type="compositionally biased region" description="Basic and acidic residues" evidence="5">
    <location>
        <begin position="487"/>
        <end position="502"/>
    </location>
</feature>
<dbReference type="EMBL" id="MU128959">
    <property type="protein sequence ID" value="KAF9514547.1"/>
    <property type="molecule type" value="Genomic_DNA"/>
</dbReference>
<dbReference type="PANTHER" id="PTHR45658">
    <property type="entry name" value="GATA TRANSCRIPTION FACTOR"/>
    <property type="match status" value="1"/>
</dbReference>
<keyword evidence="2 4" id="KW-0863">Zinc-finger</keyword>
<dbReference type="Pfam" id="PF00320">
    <property type="entry name" value="GATA"/>
    <property type="match status" value="1"/>
</dbReference>
<keyword evidence="3" id="KW-0862">Zinc</keyword>
<evidence type="ECO:0000259" key="6">
    <source>
        <dbReference type="PROSITE" id="PS50114"/>
    </source>
</evidence>
<keyword evidence="1" id="KW-0479">Metal-binding</keyword>
<evidence type="ECO:0000313" key="7">
    <source>
        <dbReference type="EMBL" id="KAF9514547.1"/>
    </source>
</evidence>
<proteinExistence type="predicted"/>
<dbReference type="InterPro" id="IPR051140">
    <property type="entry name" value="GATA_TF"/>
</dbReference>
<dbReference type="InterPro" id="IPR013088">
    <property type="entry name" value="Znf_NHR/GATA"/>
</dbReference>